<evidence type="ECO:0000313" key="1">
    <source>
        <dbReference type="EMBL" id="AMM43975.1"/>
    </source>
</evidence>
<accession>A0A1L2CVC1</accession>
<proteinExistence type="predicted"/>
<sequence>MGYYTNYEISIDKHNSEIDVHSSDFVEIVVNRLNELSDYGFDEDLSQYGIKWYDWEEHMRQLSSEFPSVLFTVNGVGEEDGDIWRAYFTNGKSQIEQARVSFAPFDETKLK</sequence>
<organism evidence="1 2">
    <name type="scientific">Pectobacterium phage vB_PcaM_CBB</name>
    <dbReference type="NCBI Taxonomy" id="2772511"/>
    <lineage>
        <taxon>Viruses</taxon>
        <taxon>Duplodnaviria</taxon>
        <taxon>Heunggongvirae</taxon>
        <taxon>Uroviricota</taxon>
        <taxon>Caudoviricetes</taxon>
        <taxon>Mimasvirus</taxon>
        <taxon>Mimasvirus CBB</taxon>
    </lineage>
</organism>
<dbReference type="Proteomes" id="UP000223891">
    <property type="component" value="Segment"/>
</dbReference>
<gene>
    <name evidence="1" type="ORF">CBB_412</name>
</gene>
<evidence type="ECO:0000313" key="2">
    <source>
        <dbReference type="Proteomes" id="UP000223891"/>
    </source>
</evidence>
<name>A0A1L2CVC1_9CAUD</name>
<reference evidence="2" key="1">
    <citation type="submission" date="2016-01" db="EMBL/GenBank/DDBJ databases">
        <title>Isolation and Characterization of Enterobacteria phage CBB.</title>
        <authorList>
            <person name="Buttimer C.T.H."/>
            <person name="Hendrix H."/>
            <person name="Alexandre H."/>
            <person name="O'Mahony J."/>
            <person name="Lavigne R."/>
            <person name="Coffey A."/>
        </authorList>
    </citation>
    <scope>NUCLEOTIDE SEQUENCE [LARGE SCALE GENOMIC DNA]</scope>
</reference>
<keyword evidence="2" id="KW-1185">Reference proteome</keyword>
<dbReference type="EMBL" id="KU574722">
    <property type="protein sequence ID" value="AMM43975.1"/>
    <property type="molecule type" value="Genomic_DNA"/>
</dbReference>
<protein>
    <submittedName>
        <fullName evidence="1">Uncharacterized protein</fullName>
    </submittedName>
</protein>